<keyword evidence="1" id="KW-0812">Transmembrane</keyword>
<feature type="transmembrane region" description="Helical" evidence="1">
    <location>
        <begin position="71"/>
        <end position="91"/>
    </location>
</feature>
<reference evidence="2" key="1">
    <citation type="submission" date="2018-06" db="EMBL/GenBank/DDBJ databases">
        <authorList>
            <person name="Ashton P.M."/>
            <person name="Dallman T."/>
            <person name="Nair S."/>
            <person name="De Pinna E."/>
            <person name="Peters T."/>
            <person name="Grant K."/>
        </authorList>
    </citation>
    <scope>NUCLEOTIDE SEQUENCE</scope>
    <source>
        <strain evidence="2">187601</strain>
    </source>
</reference>
<dbReference type="EMBL" id="AAHKMO010000005">
    <property type="protein sequence ID" value="EBX1943176.1"/>
    <property type="molecule type" value="Genomic_DNA"/>
</dbReference>
<comment type="caution">
    <text evidence="2">The sequence shown here is derived from an EMBL/GenBank/DDBJ whole genome shotgun (WGS) entry which is preliminary data.</text>
</comment>
<protein>
    <submittedName>
        <fullName evidence="2">Phage holin, lambda family</fullName>
    </submittedName>
</protein>
<gene>
    <name evidence="2" type="ORF">DRD48_05730</name>
</gene>
<keyword evidence="1" id="KW-1133">Transmembrane helix</keyword>
<proteinExistence type="predicted"/>
<evidence type="ECO:0000313" key="2">
    <source>
        <dbReference type="EMBL" id="EBX1943176.1"/>
    </source>
</evidence>
<accession>A0A5W5JFR5</accession>
<dbReference type="InterPro" id="IPR006481">
    <property type="entry name" value="Phage_lambda_GpS_holin"/>
</dbReference>
<dbReference type="Pfam" id="PF05106">
    <property type="entry name" value="Phage_holin_3_1"/>
    <property type="match status" value="1"/>
</dbReference>
<dbReference type="NCBIfam" id="TIGR01594">
    <property type="entry name" value="holin_lambda"/>
    <property type="match status" value="1"/>
</dbReference>
<keyword evidence="1" id="KW-0472">Membrane</keyword>
<dbReference type="AlphaFoldDB" id="A0A5W5JFR5"/>
<name>A0A5W5JFR5_SALET</name>
<sequence length="107" mass="11719">MKMPYKQDFIAALLAAKEQGIGAMLAFAMAYLRGRYNGGPVVKTLIDATMCAMIAWFARDLLDFFGMAKNLSYIASVFIGYVGTDFIGGFIKRFAARKAGVDDANQQ</sequence>
<organism evidence="2">
    <name type="scientific">Salmonella enterica subsp. enterica serovar Saintpaul</name>
    <dbReference type="NCBI Taxonomy" id="90105"/>
    <lineage>
        <taxon>Bacteria</taxon>
        <taxon>Pseudomonadati</taxon>
        <taxon>Pseudomonadota</taxon>
        <taxon>Gammaproteobacteria</taxon>
        <taxon>Enterobacterales</taxon>
        <taxon>Enterobacteriaceae</taxon>
        <taxon>Salmonella</taxon>
    </lineage>
</organism>
<evidence type="ECO:0000256" key="1">
    <source>
        <dbReference type="SAM" id="Phobius"/>
    </source>
</evidence>